<dbReference type="InterPro" id="IPR036691">
    <property type="entry name" value="Endo/exonu/phosph_ase_sf"/>
</dbReference>
<sequence length="155" mass="17644">MNLLAWNCQGLGIALTVRNLRDECSRKKPHLVFLMETKQKASVVRKVRRRCGFTEEWIVNPVGKSGGLALWWSDVITINILFSSSNIIHTSVVSATLSTPTYIPFFWGPSDDVERELCWQEVRRISSNIRDSWMCIGDFNDILSQQEESGGRPKA</sequence>
<keyword evidence="3" id="KW-1185">Reference proteome</keyword>
<dbReference type="Proteomes" id="UP001293593">
    <property type="component" value="Unassembled WGS sequence"/>
</dbReference>
<dbReference type="InterPro" id="IPR005135">
    <property type="entry name" value="Endo/exonuclease/phosphatase"/>
</dbReference>
<accession>A0AAE1NB02</accession>
<comment type="caution">
    <text evidence="2">The sequence shown here is derived from an EMBL/GenBank/DDBJ whole genome shotgun (WGS) entry which is preliminary data.</text>
</comment>
<reference evidence="2" key="1">
    <citation type="submission" date="2023-10" db="EMBL/GenBank/DDBJ databases">
        <title>Chromosome-level genome of the transformable northern wattle, Acacia crassicarpa.</title>
        <authorList>
            <person name="Massaro I."/>
            <person name="Sinha N.R."/>
            <person name="Poethig S."/>
            <person name="Leichty A.R."/>
        </authorList>
    </citation>
    <scope>NUCLEOTIDE SEQUENCE</scope>
    <source>
        <strain evidence="2">Acra3RX</strain>
        <tissue evidence="2">Leaf</tissue>
    </source>
</reference>
<protein>
    <recommendedName>
        <fullName evidence="1">Endonuclease/exonuclease/phosphatase domain-containing protein</fullName>
    </recommendedName>
</protein>
<dbReference type="EMBL" id="JAWXYG010000001">
    <property type="protein sequence ID" value="KAK4286588.1"/>
    <property type="molecule type" value="Genomic_DNA"/>
</dbReference>
<organism evidence="2 3">
    <name type="scientific">Acacia crassicarpa</name>
    <name type="common">northern wattle</name>
    <dbReference type="NCBI Taxonomy" id="499986"/>
    <lineage>
        <taxon>Eukaryota</taxon>
        <taxon>Viridiplantae</taxon>
        <taxon>Streptophyta</taxon>
        <taxon>Embryophyta</taxon>
        <taxon>Tracheophyta</taxon>
        <taxon>Spermatophyta</taxon>
        <taxon>Magnoliopsida</taxon>
        <taxon>eudicotyledons</taxon>
        <taxon>Gunneridae</taxon>
        <taxon>Pentapetalae</taxon>
        <taxon>rosids</taxon>
        <taxon>fabids</taxon>
        <taxon>Fabales</taxon>
        <taxon>Fabaceae</taxon>
        <taxon>Caesalpinioideae</taxon>
        <taxon>mimosoid clade</taxon>
        <taxon>Acacieae</taxon>
        <taxon>Acacia</taxon>
    </lineage>
</organism>
<name>A0AAE1NB02_9FABA</name>
<dbReference type="Pfam" id="PF03372">
    <property type="entry name" value="Exo_endo_phos"/>
    <property type="match status" value="1"/>
</dbReference>
<dbReference type="AlphaFoldDB" id="A0AAE1NB02"/>
<evidence type="ECO:0000259" key="1">
    <source>
        <dbReference type="Pfam" id="PF03372"/>
    </source>
</evidence>
<feature type="domain" description="Endonuclease/exonuclease/phosphatase" evidence="1">
    <location>
        <begin position="5"/>
        <end position="142"/>
    </location>
</feature>
<dbReference type="SUPFAM" id="SSF56219">
    <property type="entry name" value="DNase I-like"/>
    <property type="match status" value="1"/>
</dbReference>
<dbReference type="PANTHER" id="PTHR35218">
    <property type="entry name" value="RNASE H DOMAIN-CONTAINING PROTEIN"/>
    <property type="match status" value="1"/>
</dbReference>
<evidence type="ECO:0000313" key="2">
    <source>
        <dbReference type="EMBL" id="KAK4286588.1"/>
    </source>
</evidence>
<gene>
    <name evidence="2" type="ORF">QN277_003124</name>
</gene>
<dbReference type="GO" id="GO:0003824">
    <property type="term" value="F:catalytic activity"/>
    <property type="evidence" value="ECO:0007669"/>
    <property type="project" value="InterPro"/>
</dbReference>
<dbReference type="Gene3D" id="3.60.10.10">
    <property type="entry name" value="Endonuclease/exonuclease/phosphatase"/>
    <property type="match status" value="1"/>
</dbReference>
<dbReference type="PANTHER" id="PTHR35218:SF9">
    <property type="entry name" value="ENDONUCLEASE_EXONUCLEASE_PHOSPHATASE DOMAIN-CONTAINING PROTEIN"/>
    <property type="match status" value="1"/>
</dbReference>
<proteinExistence type="predicted"/>
<evidence type="ECO:0000313" key="3">
    <source>
        <dbReference type="Proteomes" id="UP001293593"/>
    </source>
</evidence>